<evidence type="ECO:0000259" key="4">
    <source>
        <dbReference type="Pfam" id="PF01420"/>
    </source>
</evidence>
<dbReference type="Pfam" id="PF01420">
    <property type="entry name" value="Methylase_S"/>
    <property type="match status" value="2"/>
</dbReference>
<dbReference type="HOGENOM" id="CLU_021095_1_2_6"/>
<comment type="similarity">
    <text evidence="1">Belongs to the type-I restriction system S methylase family.</text>
</comment>
<dbReference type="InterPro" id="IPR044946">
    <property type="entry name" value="Restrct_endonuc_typeI_TRD_sf"/>
</dbReference>
<evidence type="ECO:0000313" key="5">
    <source>
        <dbReference type="EMBL" id="ENV32538.1"/>
    </source>
</evidence>
<dbReference type="eggNOG" id="COG0732">
    <property type="taxonomic scope" value="Bacteria"/>
</dbReference>
<evidence type="ECO:0000256" key="3">
    <source>
        <dbReference type="ARBA" id="ARBA00023125"/>
    </source>
</evidence>
<dbReference type="InterPro" id="IPR000055">
    <property type="entry name" value="Restrct_endonuc_typeI_TRD"/>
</dbReference>
<feature type="domain" description="Type I restriction modification DNA specificity" evidence="4">
    <location>
        <begin position="229"/>
        <end position="413"/>
    </location>
</feature>
<dbReference type="EMBL" id="APPN01000077">
    <property type="protein sequence ID" value="ENV32538.1"/>
    <property type="molecule type" value="Genomic_DNA"/>
</dbReference>
<reference evidence="5 6" key="1">
    <citation type="submission" date="2013-02" db="EMBL/GenBank/DDBJ databases">
        <title>The Genome Sequence of Acinetobacter gerneri CIP 107464.</title>
        <authorList>
            <consortium name="The Broad Institute Genome Sequencing Platform"/>
            <consortium name="The Broad Institute Genome Sequencing Center for Infectious Disease"/>
            <person name="Cerqueira G."/>
            <person name="Feldgarden M."/>
            <person name="Courvalin P."/>
            <person name="Perichon B."/>
            <person name="Grillot-Courvalin C."/>
            <person name="Clermont D."/>
            <person name="Rocha E."/>
            <person name="Yoon E.-J."/>
            <person name="Nemec A."/>
            <person name="Walker B."/>
            <person name="Young S.K."/>
            <person name="Zeng Q."/>
            <person name="Gargeya S."/>
            <person name="Fitzgerald M."/>
            <person name="Haas B."/>
            <person name="Abouelleil A."/>
            <person name="Alvarado L."/>
            <person name="Arachchi H.M."/>
            <person name="Berlin A.M."/>
            <person name="Chapman S.B."/>
            <person name="Dewar J."/>
            <person name="Goldberg J."/>
            <person name="Griggs A."/>
            <person name="Gujja S."/>
            <person name="Hansen M."/>
            <person name="Howarth C."/>
            <person name="Imamovic A."/>
            <person name="Larimer J."/>
            <person name="McCowan C."/>
            <person name="Murphy C."/>
            <person name="Neiman D."/>
            <person name="Pearson M."/>
            <person name="Priest M."/>
            <person name="Roberts A."/>
            <person name="Saif S."/>
            <person name="Shea T."/>
            <person name="Sisk P."/>
            <person name="Sykes S."/>
            <person name="Wortman J."/>
            <person name="Nusbaum C."/>
            <person name="Birren B."/>
        </authorList>
    </citation>
    <scope>NUCLEOTIDE SEQUENCE [LARGE SCALE GENOMIC DNA]</scope>
    <source>
        <strain evidence="5 6">CIP 107464</strain>
    </source>
</reference>
<organism evidence="5 6">
    <name type="scientific">Acinetobacter gerneri DSM 14967 = CIP 107464 = MTCC 9824</name>
    <dbReference type="NCBI Taxonomy" id="1120926"/>
    <lineage>
        <taxon>Bacteria</taxon>
        <taxon>Pseudomonadati</taxon>
        <taxon>Pseudomonadota</taxon>
        <taxon>Gammaproteobacteria</taxon>
        <taxon>Moraxellales</taxon>
        <taxon>Moraxellaceae</taxon>
        <taxon>Acinetobacter</taxon>
    </lineage>
</organism>
<comment type="caution">
    <text evidence="5">The sequence shown here is derived from an EMBL/GenBank/DDBJ whole genome shotgun (WGS) entry which is preliminary data.</text>
</comment>
<dbReference type="OrthoDB" id="9798929at2"/>
<dbReference type="AlphaFoldDB" id="N8ZLB1"/>
<dbReference type="Gene3D" id="1.10.287.1120">
    <property type="entry name" value="Bipartite methylase S protein"/>
    <property type="match status" value="1"/>
</dbReference>
<protein>
    <recommendedName>
        <fullName evidence="4">Type I restriction modification DNA specificity domain-containing protein</fullName>
    </recommendedName>
</protein>
<keyword evidence="6" id="KW-1185">Reference proteome</keyword>
<dbReference type="STRING" id="202952.GCA_000747725_01866"/>
<name>N8ZLB1_9GAMM</name>
<dbReference type="PANTHER" id="PTHR43140:SF1">
    <property type="entry name" value="TYPE I RESTRICTION ENZYME ECOKI SPECIFICITY SUBUNIT"/>
    <property type="match status" value="1"/>
</dbReference>
<dbReference type="InterPro" id="IPR051212">
    <property type="entry name" value="Type-I_RE_S_subunit"/>
</dbReference>
<feature type="domain" description="Type I restriction modification DNA specificity" evidence="4">
    <location>
        <begin position="21"/>
        <end position="190"/>
    </location>
</feature>
<keyword evidence="3" id="KW-0238">DNA-binding</keyword>
<dbReference type="GO" id="GO:0009307">
    <property type="term" value="P:DNA restriction-modification system"/>
    <property type="evidence" value="ECO:0007669"/>
    <property type="project" value="UniProtKB-KW"/>
</dbReference>
<proteinExistence type="inferred from homology"/>
<keyword evidence="2" id="KW-0680">Restriction system</keyword>
<accession>N8ZLB1</accession>
<dbReference type="GO" id="GO:0003677">
    <property type="term" value="F:DNA binding"/>
    <property type="evidence" value="ECO:0007669"/>
    <property type="project" value="UniProtKB-KW"/>
</dbReference>
<evidence type="ECO:0000256" key="1">
    <source>
        <dbReference type="ARBA" id="ARBA00010923"/>
    </source>
</evidence>
<dbReference type="RefSeq" id="WP_004866780.1">
    <property type="nucleotide sequence ID" value="NZ_ASYY01000095.1"/>
</dbReference>
<sequence length="441" mass="50875">MDFKEYPSYKDSGVEWLGKIPEHWEQKPIWSMFTRTKRTNHPNELLLSVYRDYGVIPKNSRNDNHNRASEDLTPYQLVLPNDLVINKMKAWQGSIAISEYKGIVSPAYYIYEPKQSYCSKYIHHLIRSVYFIQSYKNFSKGIRVNQWDLEHDAFTHINLLVPPLTEQNHIISFLDSETSRIDNLITKQEKLIETLEKHRKSVISHAVTKGLDSNVPMKDSGVEWLGEVPEHWKILQTRHLFNFGKGLTITKEDLSDEGIPCINYGEIHSKYGFEFNPLDNPLKCVSHDFIESNKNCLLNEGDFIFADTSEDLEGSGNFSYLNQTSTVFAGYHTIIARPKSGLNHRYLAYMFDSQAYRSQVRTEMKGVKVYSVSQGVLKSRLAWLPSIKEQVEIVKLLDEKSSKIDTLIAKQRELITKLKSYRTSIISHAVTGKIDVRDLVA</sequence>
<dbReference type="Proteomes" id="UP000013117">
    <property type="component" value="Unassembled WGS sequence"/>
</dbReference>
<gene>
    <name evidence="5" type="ORF">F960_03296</name>
</gene>
<dbReference type="SUPFAM" id="SSF116734">
    <property type="entry name" value="DNA methylase specificity domain"/>
    <property type="match status" value="2"/>
</dbReference>
<dbReference type="Gene3D" id="3.90.220.20">
    <property type="entry name" value="DNA methylase specificity domains"/>
    <property type="match status" value="2"/>
</dbReference>
<dbReference type="GeneID" id="84210572"/>
<evidence type="ECO:0000256" key="2">
    <source>
        <dbReference type="ARBA" id="ARBA00022747"/>
    </source>
</evidence>
<evidence type="ECO:0000313" key="6">
    <source>
        <dbReference type="Proteomes" id="UP000013117"/>
    </source>
</evidence>
<dbReference type="PANTHER" id="PTHR43140">
    <property type="entry name" value="TYPE-1 RESTRICTION ENZYME ECOKI SPECIFICITY PROTEIN"/>
    <property type="match status" value="1"/>
</dbReference>
<dbReference type="PATRIC" id="fig|1120926.3.peg.3201"/>